<dbReference type="PANTHER" id="PTHR43031">
    <property type="entry name" value="FAD-DEPENDENT OXIDOREDUCTASE"/>
    <property type="match status" value="1"/>
</dbReference>
<dbReference type="PANTHER" id="PTHR43031:SF16">
    <property type="entry name" value="OXIDOREDUCTASE"/>
    <property type="match status" value="1"/>
</dbReference>
<dbReference type="InterPro" id="IPR050229">
    <property type="entry name" value="GlpE_sulfurtransferase"/>
</dbReference>
<dbReference type="PROSITE" id="PS50206">
    <property type="entry name" value="RHODANESE_3"/>
    <property type="match status" value="1"/>
</dbReference>
<dbReference type="InterPro" id="IPR036873">
    <property type="entry name" value="Rhodanese-like_dom_sf"/>
</dbReference>
<evidence type="ECO:0000259" key="1">
    <source>
        <dbReference type="PROSITE" id="PS50206"/>
    </source>
</evidence>
<sequence>MSGFLGRLFWWLPFGDVPEISAVDLQEQLSGGKEPLQLLDVRSPSEWQNGVIDGSVLVSVQGLKSRIDDLGFDPSRPVIAICHSATRSVGAVRLLNMAGYEDAKQLQGGMLVWLSNGFSVVKPN</sequence>
<dbReference type="SMART" id="SM00450">
    <property type="entry name" value="RHOD"/>
    <property type="match status" value="1"/>
</dbReference>
<dbReference type="Gene3D" id="3.40.250.10">
    <property type="entry name" value="Rhodanese-like domain"/>
    <property type="match status" value="1"/>
</dbReference>
<evidence type="ECO:0000313" key="2">
    <source>
        <dbReference type="EMBL" id="VAV95096.1"/>
    </source>
</evidence>
<feature type="domain" description="Rhodanese" evidence="1">
    <location>
        <begin position="32"/>
        <end position="122"/>
    </location>
</feature>
<dbReference type="InterPro" id="IPR001763">
    <property type="entry name" value="Rhodanese-like_dom"/>
</dbReference>
<dbReference type="CDD" id="cd00158">
    <property type="entry name" value="RHOD"/>
    <property type="match status" value="1"/>
</dbReference>
<dbReference type="Pfam" id="PF00581">
    <property type="entry name" value="Rhodanese"/>
    <property type="match status" value="1"/>
</dbReference>
<organism evidence="2">
    <name type="scientific">hydrothermal vent metagenome</name>
    <dbReference type="NCBI Taxonomy" id="652676"/>
    <lineage>
        <taxon>unclassified sequences</taxon>
        <taxon>metagenomes</taxon>
        <taxon>ecological metagenomes</taxon>
    </lineage>
</organism>
<reference evidence="2" key="1">
    <citation type="submission" date="2018-06" db="EMBL/GenBank/DDBJ databases">
        <authorList>
            <person name="Zhirakovskaya E."/>
        </authorList>
    </citation>
    <scope>NUCLEOTIDE SEQUENCE</scope>
</reference>
<protein>
    <recommendedName>
        <fullName evidence="1">Rhodanese domain-containing protein</fullName>
    </recommendedName>
</protein>
<dbReference type="EMBL" id="UOEC01000125">
    <property type="protein sequence ID" value="VAV95096.1"/>
    <property type="molecule type" value="Genomic_DNA"/>
</dbReference>
<accession>A0A3B0S2M0</accession>
<dbReference type="SUPFAM" id="SSF52821">
    <property type="entry name" value="Rhodanese/Cell cycle control phosphatase"/>
    <property type="match status" value="1"/>
</dbReference>
<name>A0A3B0S2M0_9ZZZZ</name>
<dbReference type="AlphaFoldDB" id="A0A3B0S2M0"/>
<proteinExistence type="predicted"/>
<gene>
    <name evidence="2" type="ORF">MNBD_ALPHA08-2054</name>
</gene>